<feature type="compositionally biased region" description="Polar residues" evidence="8">
    <location>
        <begin position="670"/>
        <end position="679"/>
    </location>
</feature>
<dbReference type="Gene3D" id="6.10.340.10">
    <property type="match status" value="1"/>
</dbReference>
<dbReference type="SUPFAM" id="SSF55874">
    <property type="entry name" value="ATPase domain of HSP90 chaperone/DNA topoisomerase II/histidine kinase"/>
    <property type="match status" value="1"/>
</dbReference>
<name>A0A132PH99_9MYCO</name>
<comment type="caution">
    <text evidence="11">The sequence shown here is derived from an EMBL/GenBank/DDBJ whole genome shotgun (WGS) entry which is preliminary data.</text>
</comment>
<dbReference type="STRING" id="59750.AWC31_24195"/>
<dbReference type="GO" id="GO:0005886">
    <property type="term" value="C:plasma membrane"/>
    <property type="evidence" value="ECO:0007669"/>
    <property type="project" value="TreeGrafter"/>
</dbReference>
<keyword evidence="9" id="KW-0472">Membrane</keyword>
<keyword evidence="4" id="KW-0808">Transferase</keyword>
<dbReference type="PANTHER" id="PTHR45436:SF5">
    <property type="entry name" value="SENSOR HISTIDINE KINASE TRCS"/>
    <property type="match status" value="1"/>
</dbReference>
<keyword evidence="12" id="KW-1185">Reference proteome</keyword>
<proteinExistence type="predicted"/>
<keyword evidence="7 9" id="KW-1133">Transmembrane helix</keyword>
<dbReference type="EMBL" id="LGTW01000018">
    <property type="protein sequence ID" value="KWX21710.1"/>
    <property type="molecule type" value="Genomic_DNA"/>
</dbReference>
<evidence type="ECO:0000256" key="2">
    <source>
        <dbReference type="ARBA" id="ARBA00012438"/>
    </source>
</evidence>
<dbReference type="Proteomes" id="UP000070612">
    <property type="component" value="Unassembled WGS sequence"/>
</dbReference>
<keyword evidence="5 9" id="KW-0812">Transmembrane</keyword>
<dbReference type="Pfam" id="PF02518">
    <property type="entry name" value="HATPase_c"/>
    <property type="match status" value="1"/>
</dbReference>
<dbReference type="InterPro" id="IPR003594">
    <property type="entry name" value="HATPase_dom"/>
</dbReference>
<dbReference type="PROSITE" id="PS50109">
    <property type="entry name" value="HIS_KIN"/>
    <property type="match status" value="1"/>
</dbReference>
<dbReference type="SMART" id="SM00387">
    <property type="entry name" value="HATPase_c"/>
    <property type="match status" value="1"/>
</dbReference>
<feature type="compositionally biased region" description="Basic and acidic residues" evidence="8">
    <location>
        <begin position="629"/>
        <end position="646"/>
    </location>
</feature>
<evidence type="ECO:0000256" key="4">
    <source>
        <dbReference type="ARBA" id="ARBA00022679"/>
    </source>
</evidence>
<dbReference type="EC" id="2.7.13.3" evidence="2"/>
<evidence type="ECO:0000256" key="7">
    <source>
        <dbReference type="ARBA" id="ARBA00022989"/>
    </source>
</evidence>
<feature type="transmembrane region" description="Helical" evidence="9">
    <location>
        <begin position="298"/>
        <end position="319"/>
    </location>
</feature>
<evidence type="ECO:0000259" key="10">
    <source>
        <dbReference type="PROSITE" id="PS50109"/>
    </source>
</evidence>
<feature type="domain" description="Histidine kinase" evidence="10">
    <location>
        <begin position="499"/>
        <end position="609"/>
    </location>
</feature>
<accession>A0A132PH99</accession>
<dbReference type="PATRIC" id="fig|59750.3.peg.2150"/>
<dbReference type="GO" id="GO:0004673">
    <property type="term" value="F:protein histidine kinase activity"/>
    <property type="evidence" value="ECO:0007669"/>
    <property type="project" value="UniProtKB-EC"/>
</dbReference>
<feature type="region of interest" description="Disordered" evidence="8">
    <location>
        <begin position="620"/>
        <end position="762"/>
    </location>
</feature>
<evidence type="ECO:0000256" key="1">
    <source>
        <dbReference type="ARBA" id="ARBA00000085"/>
    </source>
</evidence>
<feature type="compositionally biased region" description="Pro residues" evidence="8">
    <location>
        <begin position="731"/>
        <end position="753"/>
    </location>
</feature>
<evidence type="ECO:0000256" key="9">
    <source>
        <dbReference type="SAM" id="Phobius"/>
    </source>
</evidence>
<dbReference type="InterPro" id="IPR036890">
    <property type="entry name" value="HATPase_C_sf"/>
</dbReference>
<feature type="compositionally biased region" description="Basic and acidic residues" evidence="8">
    <location>
        <begin position="803"/>
        <end position="845"/>
    </location>
</feature>
<sequence length="875" mass="93026">MGERPRPTTARLSFDGWPLRWKVAATLVLPILLAATFGAVRISNELTAASELSVASDNAVIVVPAVELVDRLDALAYAAASGGPIEEPLEQFDASAETLASVTTSAEFDPAVAAELATASSTAKTLRDEITSRPVPQPEIAERAQSVASEVIAAIATTTATVDDTTVRPLADQLVTVLAAQRALTTQRVLIATPGFVDSAELRTEAADAAGAEAAAIDRLAQLTLTDDAAALRDASDVRRTAYTRPLNESIPAADFTDAMQASVDKYRGLTQQLSSDLDRTLHDRANALRSDALRDTAIILGAVLTALVFALAVGRSLIRSINRLRRGALHVAQVELPEEIERLSKGGGLPEITALPVRTKEEVGQLARAIDDIHHQAVRLASEHGVRLQIGDMFETLSRRSRSLVEEQLALIETLELDEDDPVRLEHLFRLDHLATRMRRNGDNLLVLADTVERHRMSAPVPLPDVLRAAMSEVEEYRRVQVGPIVDVSIVGAAAGDIGHLIAELLDNALRYSPPESPVLVTVGRAVDAGVLVEVADRGLGMSKEDMSAANDRLALGGEVTSETAKRMGLFVVGRLARRHDATVRLRTTSHLTDRPGVTVSVHLPGALIAPPAAMGDALGDSPAFADTPRHSREQMQAPSHERGAGRALADDTAGVQTATASAPPAAVHTTNNGSTLPKRSPGASGVNGVPAPTNGLSAPPVPQPAADDGAEHQSRPNALSFFTSSPTSTPAPTPPAPVRPEPPEPAPPAPERPWLDIESESAPIFERMTSEWLMDPVAQESRNRAWTSSADALWAAAAKAVDQEPKRHTESGLPIRERGARLVPDDTRPGAHARSDVGKDPAAIRDVLSRQLAGVRRGRAETDAAHRRIEGDR</sequence>
<organism evidence="11 12">
    <name type="scientific">Mycolicibacterium wolinskyi</name>
    <dbReference type="NCBI Taxonomy" id="59750"/>
    <lineage>
        <taxon>Bacteria</taxon>
        <taxon>Bacillati</taxon>
        <taxon>Actinomycetota</taxon>
        <taxon>Actinomycetes</taxon>
        <taxon>Mycobacteriales</taxon>
        <taxon>Mycobacteriaceae</taxon>
        <taxon>Mycolicibacterium</taxon>
    </lineage>
</organism>
<evidence type="ECO:0000256" key="8">
    <source>
        <dbReference type="SAM" id="MobiDB-lite"/>
    </source>
</evidence>
<dbReference type="InterPro" id="IPR050428">
    <property type="entry name" value="TCS_sensor_his_kinase"/>
</dbReference>
<keyword evidence="6" id="KW-0418">Kinase</keyword>
<comment type="catalytic activity">
    <reaction evidence="1">
        <text>ATP + protein L-histidine = ADP + protein N-phospho-L-histidine.</text>
        <dbReference type="EC" id="2.7.13.3"/>
    </reaction>
</comment>
<reference evidence="11 12" key="1">
    <citation type="submission" date="2015-07" db="EMBL/GenBank/DDBJ databases">
        <title>A draft genome sequence of Mycobacterium wolinskyi.</title>
        <authorList>
            <person name="de Man T.J."/>
            <person name="Perry K.A."/>
            <person name="Coulliette A.D."/>
            <person name="Jensen B."/>
            <person name="Toney N.C."/>
            <person name="Limbago B.M."/>
            <person name="Noble-Wang J."/>
        </authorList>
    </citation>
    <scope>NUCLEOTIDE SEQUENCE [LARGE SCALE GENOMIC DNA]</scope>
    <source>
        <strain evidence="11 12">CDC_01</strain>
    </source>
</reference>
<protein>
    <recommendedName>
        <fullName evidence="2">histidine kinase</fullName>
        <ecNumber evidence="2">2.7.13.3</ecNumber>
    </recommendedName>
</protein>
<keyword evidence="3" id="KW-0597">Phosphoprotein</keyword>
<dbReference type="AlphaFoldDB" id="A0A132PH99"/>
<feature type="region of interest" description="Disordered" evidence="8">
    <location>
        <begin position="801"/>
        <end position="875"/>
    </location>
</feature>
<evidence type="ECO:0000256" key="6">
    <source>
        <dbReference type="ARBA" id="ARBA00022777"/>
    </source>
</evidence>
<evidence type="ECO:0000313" key="12">
    <source>
        <dbReference type="Proteomes" id="UP000070612"/>
    </source>
</evidence>
<dbReference type="Gene3D" id="3.30.565.10">
    <property type="entry name" value="Histidine kinase-like ATPase, C-terminal domain"/>
    <property type="match status" value="1"/>
</dbReference>
<dbReference type="PANTHER" id="PTHR45436">
    <property type="entry name" value="SENSOR HISTIDINE KINASE YKOH"/>
    <property type="match status" value="1"/>
</dbReference>
<feature type="compositionally biased region" description="Basic and acidic residues" evidence="8">
    <location>
        <begin position="860"/>
        <end position="875"/>
    </location>
</feature>
<dbReference type="InterPro" id="IPR005467">
    <property type="entry name" value="His_kinase_dom"/>
</dbReference>
<evidence type="ECO:0000256" key="3">
    <source>
        <dbReference type="ARBA" id="ARBA00022553"/>
    </source>
</evidence>
<evidence type="ECO:0000256" key="5">
    <source>
        <dbReference type="ARBA" id="ARBA00022692"/>
    </source>
</evidence>
<gene>
    <name evidence="11" type="ORF">AFM11_23960</name>
</gene>
<dbReference type="GO" id="GO:0000160">
    <property type="term" value="P:phosphorelay signal transduction system"/>
    <property type="evidence" value="ECO:0007669"/>
    <property type="project" value="TreeGrafter"/>
</dbReference>
<evidence type="ECO:0000313" key="11">
    <source>
        <dbReference type="EMBL" id="KWX21710.1"/>
    </source>
</evidence>